<accession>A0A0H1QYQ6</accession>
<keyword evidence="4" id="KW-1185">Reference proteome</keyword>
<dbReference type="PATRIC" id="fig|1550566.3.peg.1774"/>
<evidence type="ECO:0000259" key="2">
    <source>
        <dbReference type="Pfam" id="PF00582"/>
    </source>
</evidence>
<name>A0A0H1QYQ6_9EURY</name>
<dbReference type="InterPro" id="IPR014729">
    <property type="entry name" value="Rossmann-like_a/b/a_fold"/>
</dbReference>
<evidence type="ECO:0000313" key="3">
    <source>
        <dbReference type="EMBL" id="KLK87954.1"/>
    </source>
</evidence>
<dbReference type="EMBL" id="JXOJ01000003">
    <property type="protein sequence ID" value="KLK87954.1"/>
    <property type="molecule type" value="Genomic_DNA"/>
</dbReference>
<dbReference type="PRINTS" id="PR01438">
    <property type="entry name" value="UNVRSLSTRESS"/>
</dbReference>
<dbReference type="PANTHER" id="PTHR46268:SF6">
    <property type="entry name" value="UNIVERSAL STRESS PROTEIN UP12"/>
    <property type="match status" value="1"/>
</dbReference>
<dbReference type="STRING" id="1550566.SZ63_08135"/>
<proteinExistence type="inferred from homology"/>
<comment type="caution">
    <text evidence="3">The sequence shown here is derived from an EMBL/GenBank/DDBJ whole genome shotgun (WGS) entry which is preliminary data.</text>
</comment>
<dbReference type="OrthoDB" id="105697at2157"/>
<evidence type="ECO:0000256" key="1">
    <source>
        <dbReference type="ARBA" id="ARBA00008791"/>
    </source>
</evidence>
<dbReference type="PANTHER" id="PTHR46268">
    <property type="entry name" value="STRESS RESPONSE PROTEIN NHAX"/>
    <property type="match status" value="1"/>
</dbReference>
<feature type="domain" description="UspA" evidence="2">
    <location>
        <begin position="1"/>
        <end position="141"/>
    </location>
</feature>
<organism evidence="3 4">
    <name type="scientific">Methanoculleus sediminis</name>
    <dbReference type="NCBI Taxonomy" id="1550566"/>
    <lineage>
        <taxon>Archaea</taxon>
        <taxon>Methanobacteriati</taxon>
        <taxon>Methanobacteriota</taxon>
        <taxon>Stenosarchaea group</taxon>
        <taxon>Methanomicrobia</taxon>
        <taxon>Methanomicrobiales</taxon>
        <taxon>Methanomicrobiaceae</taxon>
        <taxon>Methanoculleus</taxon>
    </lineage>
</organism>
<dbReference type="SUPFAM" id="SSF52402">
    <property type="entry name" value="Adenine nucleotide alpha hydrolases-like"/>
    <property type="match status" value="1"/>
</dbReference>
<evidence type="ECO:0000313" key="4">
    <source>
        <dbReference type="Proteomes" id="UP000035301"/>
    </source>
</evidence>
<dbReference type="InterPro" id="IPR006016">
    <property type="entry name" value="UspA"/>
</dbReference>
<reference evidence="3 4" key="1">
    <citation type="journal article" date="2015" name="Int. J. Syst. Evol. Microbiol.">
        <title>Methanoculleus sediminis sp. nov., a methanogen from sediments near a submarine mud volcano.</title>
        <authorList>
            <person name="Chen S.C."/>
            <person name="Chen M.F."/>
            <person name="Lai M.C."/>
            <person name="Weng C.Y."/>
            <person name="Wu S.Y."/>
            <person name="Lin S."/>
            <person name="Yang T.F."/>
            <person name="Chen P.C."/>
        </authorList>
    </citation>
    <scope>NUCLEOTIDE SEQUENCE [LARGE SCALE GENOMIC DNA]</scope>
    <source>
        <strain evidence="3 4">S3Fa</strain>
    </source>
</reference>
<sequence>MFRKILVAMDGSEPANRAFETALGEAGVWKAEVHVVYVVESGLFSSLPMDNTLEIIYSVLQKEGEDVLEAARKKADAAGVSLVTHLRQGHAGSQIISLAEELGADLILLGSYGKSGVDRLLLGSVTDYVVQNSPITTTVVRS</sequence>
<dbReference type="RefSeq" id="WP_048184078.1">
    <property type="nucleotide sequence ID" value="NZ_JXOJ01000003.1"/>
</dbReference>
<comment type="similarity">
    <text evidence="1">Belongs to the universal stress protein A family.</text>
</comment>
<dbReference type="Gene3D" id="3.40.50.620">
    <property type="entry name" value="HUPs"/>
    <property type="match status" value="1"/>
</dbReference>
<dbReference type="CDD" id="cd00293">
    <property type="entry name" value="USP-like"/>
    <property type="match status" value="1"/>
</dbReference>
<gene>
    <name evidence="3" type="ORF">SZ63_08135</name>
</gene>
<dbReference type="Proteomes" id="UP000035301">
    <property type="component" value="Unassembled WGS sequence"/>
</dbReference>
<dbReference type="InterPro" id="IPR006015">
    <property type="entry name" value="Universal_stress_UspA"/>
</dbReference>
<protein>
    <submittedName>
        <fullName evidence="3">Universal stress protein UspA</fullName>
    </submittedName>
</protein>
<dbReference type="AlphaFoldDB" id="A0A0H1QYQ6"/>
<dbReference type="Pfam" id="PF00582">
    <property type="entry name" value="Usp"/>
    <property type="match status" value="1"/>
</dbReference>